<reference evidence="1" key="1">
    <citation type="journal article" date="2014" name="PLoS ONE">
        <title>Transcriptome-Based Identification of ABC Transporters in the Western Tarnished Plant Bug Lygus hesperus.</title>
        <authorList>
            <person name="Hull J.J."/>
            <person name="Chaney K."/>
            <person name="Geib S.M."/>
            <person name="Fabrick J.A."/>
            <person name="Brent C.S."/>
            <person name="Walsh D."/>
            <person name="Lavine L.C."/>
        </authorList>
    </citation>
    <scope>NUCLEOTIDE SEQUENCE</scope>
</reference>
<organism evidence="1">
    <name type="scientific">Lygus hesperus</name>
    <name type="common">Western plant bug</name>
    <dbReference type="NCBI Taxonomy" id="30085"/>
    <lineage>
        <taxon>Eukaryota</taxon>
        <taxon>Metazoa</taxon>
        <taxon>Ecdysozoa</taxon>
        <taxon>Arthropoda</taxon>
        <taxon>Hexapoda</taxon>
        <taxon>Insecta</taxon>
        <taxon>Pterygota</taxon>
        <taxon>Neoptera</taxon>
        <taxon>Paraneoptera</taxon>
        <taxon>Hemiptera</taxon>
        <taxon>Heteroptera</taxon>
        <taxon>Panheteroptera</taxon>
        <taxon>Cimicomorpha</taxon>
        <taxon>Miridae</taxon>
        <taxon>Mirini</taxon>
        <taxon>Lygus</taxon>
    </lineage>
</organism>
<dbReference type="AlphaFoldDB" id="A0A0A9VRF6"/>
<dbReference type="GO" id="GO:0016874">
    <property type="term" value="F:ligase activity"/>
    <property type="evidence" value="ECO:0007669"/>
    <property type="project" value="UniProtKB-KW"/>
</dbReference>
<reference evidence="1" key="2">
    <citation type="submission" date="2014-07" db="EMBL/GenBank/DDBJ databases">
        <authorList>
            <person name="Hull J."/>
        </authorList>
    </citation>
    <scope>NUCLEOTIDE SEQUENCE</scope>
</reference>
<sequence length="239" mass="27521">SILIQHTRTRRISTKSQVKFSQYHNMVHNEKICHDTGGRRLHYLNQIKCILNKIDTQPCPTVEPKNPNLKPLSEYEVYKAKEGNKKEPFVPLITNVQIKEVRRTSHLADHEHENCRNLEYVPVDFLENQHAPIDQRGRLKSFELKGGYMIPGCICSKRDGLQDKCELQGCQQKHLCMADPRPLCAPANVTFGGDLPEEVKRHIPEPPPKKCCCDKPWTKQQLPENFECYPCYDGRGPGH</sequence>
<evidence type="ECO:0000313" key="1">
    <source>
        <dbReference type="EMBL" id="JAF98353.1"/>
    </source>
</evidence>
<name>A0A0A9VRF6_LYGHE</name>
<dbReference type="EMBL" id="GBRD01010939">
    <property type="protein sequence ID" value="JAG54885.1"/>
    <property type="molecule type" value="Transcribed_RNA"/>
</dbReference>
<protein>
    <submittedName>
        <fullName evidence="1">Tyrosine--tRNA ligase</fullName>
    </submittedName>
</protein>
<proteinExistence type="predicted"/>
<accession>A0A0A9VRF6</accession>
<evidence type="ECO:0000313" key="2">
    <source>
        <dbReference type="EMBL" id="JAG54885.1"/>
    </source>
</evidence>
<keyword evidence="1" id="KW-0436">Ligase</keyword>
<feature type="non-terminal residue" evidence="1">
    <location>
        <position position="1"/>
    </location>
</feature>
<reference evidence="2" key="3">
    <citation type="submission" date="2014-09" db="EMBL/GenBank/DDBJ databases">
        <authorList>
            <person name="Magalhaes I.L.F."/>
            <person name="Oliveira U."/>
            <person name="Santos F.R."/>
            <person name="Vidigal T.H.D.A."/>
            <person name="Brescovit A.D."/>
            <person name="Santos A.J."/>
        </authorList>
    </citation>
    <scope>NUCLEOTIDE SEQUENCE</scope>
</reference>
<dbReference type="EMBL" id="GBHO01045250">
    <property type="protein sequence ID" value="JAF98353.1"/>
    <property type="molecule type" value="Transcribed_RNA"/>
</dbReference>
<gene>
    <name evidence="1" type="primary">tyrS_10</name>
    <name evidence="1" type="ORF">CM83_5062</name>
</gene>